<sequence length="78" mass="7916">MTESEIGTPTAASVPATPDTPGGPLFSSVRIDSLERESFAMGRCNMCLPGGKSNGCINMASSVGIPSVSLAQKLALSD</sequence>
<reference evidence="2 3" key="2">
    <citation type="journal article" date="2017" name="Front. Plant Sci.">
        <title>Gene Classification and Mining of Molecular Markers Useful in Red Clover (Trifolium pratense) Breeding.</title>
        <authorList>
            <person name="Istvanek J."/>
            <person name="Dluhosova J."/>
            <person name="Dluhos P."/>
            <person name="Patkova L."/>
            <person name="Nedelnik J."/>
            <person name="Repkova J."/>
        </authorList>
    </citation>
    <scope>NUCLEOTIDE SEQUENCE [LARGE SCALE GENOMIC DNA]</scope>
    <source>
        <strain evidence="3">cv. Tatra</strain>
        <tissue evidence="2">Young leaves</tissue>
    </source>
</reference>
<accession>A0A2K3NRB7</accession>
<name>A0A2K3NRB7_TRIPR</name>
<reference evidence="2 3" key="1">
    <citation type="journal article" date="2014" name="Am. J. Bot.">
        <title>Genome assembly and annotation for red clover (Trifolium pratense; Fabaceae).</title>
        <authorList>
            <person name="Istvanek J."/>
            <person name="Jaros M."/>
            <person name="Krenek A."/>
            <person name="Repkova J."/>
        </authorList>
    </citation>
    <scope>NUCLEOTIDE SEQUENCE [LARGE SCALE GENOMIC DNA]</scope>
    <source>
        <strain evidence="3">cv. Tatra</strain>
        <tissue evidence="2">Young leaves</tissue>
    </source>
</reference>
<evidence type="ECO:0000313" key="3">
    <source>
        <dbReference type="Proteomes" id="UP000236291"/>
    </source>
</evidence>
<dbReference type="AlphaFoldDB" id="A0A2K3NRB7"/>
<dbReference type="EMBL" id="ASHM01000867">
    <property type="protein sequence ID" value="PNY05574.1"/>
    <property type="molecule type" value="Genomic_DNA"/>
</dbReference>
<protein>
    <submittedName>
        <fullName evidence="2">Aquaporin NIP3-1</fullName>
    </submittedName>
</protein>
<organism evidence="2 3">
    <name type="scientific">Trifolium pratense</name>
    <name type="common">Red clover</name>
    <dbReference type="NCBI Taxonomy" id="57577"/>
    <lineage>
        <taxon>Eukaryota</taxon>
        <taxon>Viridiplantae</taxon>
        <taxon>Streptophyta</taxon>
        <taxon>Embryophyta</taxon>
        <taxon>Tracheophyta</taxon>
        <taxon>Spermatophyta</taxon>
        <taxon>Magnoliopsida</taxon>
        <taxon>eudicotyledons</taxon>
        <taxon>Gunneridae</taxon>
        <taxon>Pentapetalae</taxon>
        <taxon>rosids</taxon>
        <taxon>fabids</taxon>
        <taxon>Fabales</taxon>
        <taxon>Fabaceae</taxon>
        <taxon>Papilionoideae</taxon>
        <taxon>50 kb inversion clade</taxon>
        <taxon>NPAAA clade</taxon>
        <taxon>Hologalegina</taxon>
        <taxon>IRL clade</taxon>
        <taxon>Trifolieae</taxon>
        <taxon>Trifolium</taxon>
    </lineage>
</organism>
<gene>
    <name evidence="2" type="ORF">L195_g002028</name>
</gene>
<dbReference type="Proteomes" id="UP000236291">
    <property type="component" value="Unassembled WGS sequence"/>
</dbReference>
<evidence type="ECO:0000256" key="1">
    <source>
        <dbReference type="SAM" id="MobiDB-lite"/>
    </source>
</evidence>
<evidence type="ECO:0000313" key="2">
    <source>
        <dbReference type="EMBL" id="PNY05574.1"/>
    </source>
</evidence>
<dbReference type="ExpressionAtlas" id="A0A2K3NRB7">
    <property type="expression patterns" value="baseline"/>
</dbReference>
<comment type="caution">
    <text evidence="2">The sequence shown here is derived from an EMBL/GenBank/DDBJ whole genome shotgun (WGS) entry which is preliminary data.</text>
</comment>
<feature type="compositionally biased region" description="Polar residues" evidence="1">
    <location>
        <begin position="1"/>
        <end position="11"/>
    </location>
</feature>
<proteinExistence type="predicted"/>
<feature type="region of interest" description="Disordered" evidence="1">
    <location>
        <begin position="1"/>
        <end position="27"/>
    </location>
</feature>